<dbReference type="PANTHER" id="PTHR34975">
    <property type="entry name" value="SPORE GERMINATION PROTEIN A2"/>
    <property type="match status" value="1"/>
</dbReference>
<feature type="transmembrane region" description="Helical" evidence="8">
    <location>
        <begin position="220"/>
        <end position="244"/>
    </location>
</feature>
<dbReference type="GO" id="GO:0009847">
    <property type="term" value="P:spore germination"/>
    <property type="evidence" value="ECO:0007669"/>
    <property type="project" value="InterPro"/>
</dbReference>
<dbReference type="EMBL" id="BJON01000015">
    <property type="protein sequence ID" value="GED70311.1"/>
    <property type="molecule type" value="Genomic_DNA"/>
</dbReference>
<proteinExistence type="inferred from homology"/>
<feature type="transmembrane region" description="Helical" evidence="8">
    <location>
        <begin position="41"/>
        <end position="61"/>
    </location>
</feature>
<evidence type="ECO:0000256" key="4">
    <source>
        <dbReference type="ARBA" id="ARBA00022544"/>
    </source>
</evidence>
<feature type="transmembrane region" description="Helical" evidence="8">
    <location>
        <begin position="118"/>
        <end position="135"/>
    </location>
</feature>
<evidence type="ECO:0000256" key="3">
    <source>
        <dbReference type="ARBA" id="ARBA00022448"/>
    </source>
</evidence>
<comment type="caution">
    <text evidence="10">The sequence shown here is derived from an EMBL/GenBank/DDBJ whole genome shotgun (WGS) entry which is preliminary data.</text>
</comment>
<evidence type="ECO:0000256" key="1">
    <source>
        <dbReference type="ARBA" id="ARBA00004141"/>
    </source>
</evidence>
<evidence type="ECO:0000256" key="2">
    <source>
        <dbReference type="ARBA" id="ARBA00007998"/>
    </source>
</evidence>
<dbReference type="GO" id="GO:0016020">
    <property type="term" value="C:membrane"/>
    <property type="evidence" value="ECO:0007669"/>
    <property type="project" value="UniProtKB-SubCell"/>
</dbReference>
<comment type="subcellular location">
    <subcellularLocation>
        <location evidence="1">Membrane</location>
        <topology evidence="1">Multi-pass membrane protein</topology>
    </subcellularLocation>
</comment>
<evidence type="ECO:0000313" key="10">
    <source>
        <dbReference type="EMBL" id="KNB72660.1"/>
    </source>
</evidence>
<keyword evidence="7 8" id="KW-0472">Membrane</keyword>
<dbReference type="PATRIC" id="fig|54915.3.peg.1476"/>
<evidence type="ECO:0000313" key="9">
    <source>
        <dbReference type="EMBL" id="GED70311.1"/>
    </source>
</evidence>
<dbReference type="STRING" id="54915.ADS79_12485"/>
<dbReference type="InterPro" id="IPR004761">
    <property type="entry name" value="Spore_GerAB"/>
</dbReference>
<feature type="transmembrane region" description="Helical" evidence="8">
    <location>
        <begin position="183"/>
        <end position="208"/>
    </location>
</feature>
<reference evidence="10" key="2">
    <citation type="submission" date="2015-07" db="EMBL/GenBank/DDBJ databases">
        <title>MeaNS - Measles Nucleotide Surveillance Program.</title>
        <authorList>
            <person name="Tran T."/>
            <person name="Druce J."/>
        </authorList>
    </citation>
    <scope>NUCLEOTIDE SEQUENCE</scope>
    <source>
        <strain evidence="10">DSM 9887</strain>
    </source>
</reference>
<dbReference type="RefSeq" id="WP_049738709.1">
    <property type="nucleotide sequence ID" value="NZ_BJON01000015.1"/>
</dbReference>
<evidence type="ECO:0000256" key="7">
    <source>
        <dbReference type="ARBA" id="ARBA00023136"/>
    </source>
</evidence>
<dbReference type="OrthoDB" id="2829675at2"/>
<feature type="transmembrane region" description="Helical" evidence="8">
    <location>
        <begin position="376"/>
        <end position="401"/>
    </location>
</feature>
<keyword evidence="3" id="KW-0813">Transport</keyword>
<gene>
    <name evidence="10" type="ORF">ADS79_12485</name>
    <name evidence="9" type="ORF">BRE01_40130</name>
</gene>
<evidence type="ECO:0000313" key="11">
    <source>
        <dbReference type="Proteomes" id="UP000036834"/>
    </source>
</evidence>
<dbReference type="Proteomes" id="UP000036834">
    <property type="component" value="Unassembled WGS sequence"/>
</dbReference>
<feature type="transmembrane region" description="Helical" evidence="8">
    <location>
        <begin position="12"/>
        <end position="29"/>
    </location>
</feature>
<dbReference type="Pfam" id="PF03845">
    <property type="entry name" value="Spore_permease"/>
    <property type="match status" value="1"/>
</dbReference>
<dbReference type="AlphaFoldDB" id="A0A0K9YWP7"/>
<keyword evidence="6 8" id="KW-1133">Transmembrane helix</keyword>
<feature type="transmembrane region" description="Helical" evidence="8">
    <location>
        <begin position="331"/>
        <end position="355"/>
    </location>
</feature>
<evidence type="ECO:0000256" key="5">
    <source>
        <dbReference type="ARBA" id="ARBA00022692"/>
    </source>
</evidence>
<feature type="transmembrane region" description="Helical" evidence="8">
    <location>
        <begin position="73"/>
        <end position="98"/>
    </location>
</feature>
<accession>A0A0K9YWP7</accession>
<reference evidence="11" key="1">
    <citation type="submission" date="2015-07" db="EMBL/GenBank/DDBJ databases">
        <title>Genome sequencing project for genomic taxonomy and phylogenomics of Bacillus-like bacteria.</title>
        <authorList>
            <person name="Liu B."/>
            <person name="Wang J."/>
            <person name="Zhu Y."/>
            <person name="Liu G."/>
            <person name="Chen Q."/>
            <person name="Chen Z."/>
            <person name="Lan J."/>
            <person name="Che J."/>
            <person name="Ge C."/>
            <person name="Shi H."/>
            <person name="Pan Z."/>
            <person name="Liu X."/>
        </authorList>
    </citation>
    <scope>NUCLEOTIDE SEQUENCE [LARGE SCALE GENOMIC DNA]</scope>
    <source>
        <strain evidence="11">DSM 9887</strain>
    </source>
</reference>
<evidence type="ECO:0000313" key="12">
    <source>
        <dbReference type="Proteomes" id="UP000319578"/>
    </source>
</evidence>
<feature type="transmembrane region" description="Helical" evidence="8">
    <location>
        <begin position="269"/>
        <end position="294"/>
    </location>
</feature>
<evidence type="ECO:0000256" key="6">
    <source>
        <dbReference type="ARBA" id="ARBA00022989"/>
    </source>
</evidence>
<name>A0A0K9YWP7_9BACL</name>
<dbReference type="PANTHER" id="PTHR34975:SF2">
    <property type="entry name" value="SPORE GERMINATION PROTEIN A2"/>
    <property type="match status" value="1"/>
</dbReference>
<reference evidence="9 12" key="3">
    <citation type="submission" date="2019-06" db="EMBL/GenBank/DDBJ databases">
        <title>Whole genome shotgun sequence of Brevibacillus reuszeri NBRC 15719.</title>
        <authorList>
            <person name="Hosoyama A."/>
            <person name="Uohara A."/>
            <person name="Ohji S."/>
            <person name="Ichikawa N."/>
        </authorList>
    </citation>
    <scope>NUCLEOTIDE SEQUENCE [LARGE SCALE GENOMIC DNA]</scope>
    <source>
        <strain evidence="9 12">NBRC 15719</strain>
    </source>
</reference>
<feature type="transmembrane region" description="Helical" evidence="8">
    <location>
        <begin position="147"/>
        <end position="163"/>
    </location>
</feature>
<feature type="transmembrane region" description="Helical" evidence="8">
    <location>
        <begin position="407"/>
        <end position="428"/>
    </location>
</feature>
<keyword evidence="4" id="KW-0309">Germination</keyword>
<feature type="transmembrane region" description="Helical" evidence="8">
    <location>
        <begin position="306"/>
        <end position="325"/>
    </location>
</feature>
<organism evidence="10 11">
    <name type="scientific">Brevibacillus reuszeri</name>
    <dbReference type="NCBI Taxonomy" id="54915"/>
    <lineage>
        <taxon>Bacteria</taxon>
        <taxon>Bacillati</taxon>
        <taxon>Bacillota</taxon>
        <taxon>Bacilli</taxon>
        <taxon>Bacillales</taxon>
        <taxon>Paenibacillaceae</taxon>
        <taxon>Brevibacillus</taxon>
    </lineage>
</organism>
<dbReference type="Proteomes" id="UP000319578">
    <property type="component" value="Unassembled WGS sequence"/>
</dbReference>
<evidence type="ECO:0000256" key="8">
    <source>
        <dbReference type="SAM" id="Phobius"/>
    </source>
</evidence>
<keyword evidence="12" id="KW-1185">Reference proteome</keyword>
<sequence>MIHKQVINHRQTAWLVGSVLVTAMMISSLHKIVAVSKMDAWFSQILPVYFAIVVSFVLAELSRAYPGKNLFEILFIACGKWVGGAINLILLGYIWIILILDIKGASEFFRETLLPRTPVEIILIVFVLLMMYYGRTSLEVAARVNEIYFPAYFVLSMMLYFLLGNEYSVERLEPILSTDLERIFASNLLPFGIYGDILLFGAFLHASTHPRLFFAAMKHGVLIVGFTVTMLLLILLGVMGFAIASRLNFPIFILVQQIHVTDFLDRIEIILFSLWFPAFTIKVIVAYLAFLVCIGSFGGQQHYNAFNVPSGWFLVATSLLAFPRVQDFDTFISYTLPIIVLVVQVPLLLFLYIHARMNRKMTAQESIPKGTKLYRFYRVMVWSGAIALGGCALTIVIGDLFVDKSAVAGFLTAIVYVFFLFIALIASYGEMQALNHGKQKLGQAKKMGTFRQ</sequence>
<comment type="similarity">
    <text evidence="2">Belongs to the amino acid-polyamine-organocation (APC) superfamily. Spore germination protein (SGP) (TC 2.A.3.9) family.</text>
</comment>
<dbReference type="EMBL" id="LGIQ01000007">
    <property type="protein sequence ID" value="KNB72660.1"/>
    <property type="molecule type" value="Genomic_DNA"/>
</dbReference>
<dbReference type="NCBIfam" id="TIGR00912">
    <property type="entry name" value="2A0309"/>
    <property type="match status" value="1"/>
</dbReference>
<protein>
    <submittedName>
        <fullName evidence="10">Spore gernimation protein</fullName>
    </submittedName>
</protein>
<keyword evidence="5 8" id="KW-0812">Transmembrane</keyword>